<name>A0A6B0U471_IXORI</name>
<sequence length="91" mass="10678">MRAFIFLRLFFFLVLYILRCPYEVYTHPASSTVRVCRIRNCPLNLATNIRLRDARSDVVANCRTKSTRHLRVQDQPVPGRPGRTRIHTHVV</sequence>
<feature type="chain" id="PRO_5025470492" evidence="2">
    <location>
        <begin position="27"/>
        <end position="91"/>
    </location>
</feature>
<organism evidence="3">
    <name type="scientific">Ixodes ricinus</name>
    <name type="common">Common tick</name>
    <name type="synonym">Acarus ricinus</name>
    <dbReference type="NCBI Taxonomy" id="34613"/>
    <lineage>
        <taxon>Eukaryota</taxon>
        <taxon>Metazoa</taxon>
        <taxon>Ecdysozoa</taxon>
        <taxon>Arthropoda</taxon>
        <taxon>Chelicerata</taxon>
        <taxon>Arachnida</taxon>
        <taxon>Acari</taxon>
        <taxon>Parasitiformes</taxon>
        <taxon>Ixodida</taxon>
        <taxon>Ixodoidea</taxon>
        <taxon>Ixodidae</taxon>
        <taxon>Ixodinae</taxon>
        <taxon>Ixodes</taxon>
    </lineage>
</organism>
<protein>
    <submittedName>
        <fullName evidence="3">Putative secreted protein</fullName>
    </submittedName>
</protein>
<evidence type="ECO:0000256" key="2">
    <source>
        <dbReference type="SAM" id="SignalP"/>
    </source>
</evidence>
<dbReference type="EMBL" id="GIFC01004345">
    <property type="protein sequence ID" value="MXU86428.1"/>
    <property type="molecule type" value="Transcribed_RNA"/>
</dbReference>
<dbReference type="AlphaFoldDB" id="A0A6B0U471"/>
<feature type="signal peptide" evidence="2">
    <location>
        <begin position="1"/>
        <end position="26"/>
    </location>
</feature>
<feature type="compositionally biased region" description="Basic residues" evidence="1">
    <location>
        <begin position="82"/>
        <end position="91"/>
    </location>
</feature>
<feature type="region of interest" description="Disordered" evidence="1">
    <location>
        <begin position="70"/>
        <end position="91"/>
    </location>
</feature>
<evidence type="ECO:0000256" key="1">
    <source>
        <dbReference type="SAM" id="MobiDB-lite"/>
    </source>
</evidence>
<proteinExistence type="predicted"/>
<evidence type="ECO:0000313" key="3">
    <source>
        <dbReference type="EMBL" id="MXU86428.1"/>
    </source>
</evidence>
<accession>A0A6B0U471</accession>
<keyword evidence="2" id="KW-0732">Signal</keyword>
<reference evidence="3" key="1">
    <citation type="submission" date="2019-12" db="EMBL/GenBank/DDBJ databases">
        <title>An insight into the sialome of adult female Ixodes ricinus ticks feeding for 6 days.</title>
        <authorList>
            <person name="Perner J."/>
            <person name="Ribeiro J.M.C."/>
        </authorList>
    </citation>
    <scope>NUCLEOTIDE SEQUENCE</scope>
    <source>
        <strain evidence="3">Semi-engorged</strain>
        <tissue evidence="3">Salivary glands</tissue>
    </source>
</reference>